<dbReference type="GO" id="GO:0030435">
    <property type="term" value="P:sporulation resulting in formation of a cellular spore"/>
    <property type="evidence" value="ECO:0007669"/>
    <property type="project" value="UniProtKB-KW"/>
</dbReference>
<dbReference type="PANTHER" id="PTHR35526:SF3">
    <property type="entry name" value="ANTI-SIGMA-F FACTOR RSBW"/>
    <property type="match status" value="1"/>
</dbReference>
<accession>A0A011VZ31</accession>
<dbReference type="GO" id="GO:0005524">
    <property type="term" value="F:ATP binding"/>
    <property type="evidence" value="ECO:0007669"/>
    <property type="project" value="UniProtKB-KW"/>
</dbReference>
<dbReference type="InterPro" id="IPR036890">
    <property type="entry name" value="HATPase_C_sf"/>
</dbReference>
<dbReference type="EMBL" id="JEOB01000001">
    <property type="protein sequence ID" value="EXM40571.1"/>
    <property type="molecule type" value="Genomic_DNA"/>
</dbReference>
<comment type="caution">
    <text evidence="9">The sequence shown here is derived from an EMBL/GenBank/DDBJ whole genome shotgun (WGS) entry which is preliminary data.</text>
</comment>
<dbReference type="HAMAP" id="MF_00637">
    <property type="entry name" value="Anti_sigma_F"/>
    <property type="match status" value="1"/>
</dbReference>
<dbReference type="SMART" id="SM00387">
    <property type="entry name" value="HATPase_c"/>
    <property type="match status" value="1"/>
</dbReference>
<protein>
    <recommendedName>
        <fullName evidence="7">Anti-sigma F factor</fullName>
        <ecNumber evidence="7">2.7.11.1</ecNumber>
    </recommendedName>
    <alternativeName>
        <fullName evidence="7">Stage II sporulation protein AB</fullName>
    </alternativeName>
</protein>
<evidence type="ECO:0000256" key="5">
    <source>
        <dbReference type="ARBA" id="ARBA00022840"/>
    </source>
</evidence>
<comment type="function">
    <text evidence="7">Binds to sigma F and blocks its ability to form an RNA polymerase holoenzyme (E-sigma F). Phosphorylates SpoIIAA on a serine residue. This phosphorylation may enable SpoIIAA to act as an anti-anti-sigma factor that counteracts SpoIIAB and thus releases sigma F from inhibition.</text>
</comment>
<comment type="catalytic activity">
    <reaction evidence="7">
        <text>L-threonyl-[protein] + ATP = O-phospho-L-threonyl-[protein] + ADP + H(+)</text>
        <dbReference type="Rhea" id="RHEA:46608"/>
        <dbReference type="Rhea" id="RHEA-COMP:11060"/>
        <dbReference type="Rhea" id="RHEA-COMP:11605"/>
        <dbReference type="ChEBI" id="CHEBI:15378"/>
        <dbReference type="ChEBI" id="CHEBI:30013"/>
        <dbReference type="ChEBI" id="CHEBI:30616"/>
        <dbReference type="ChEBI" id="CHEBI:61977"/>
        <dbReference type="ChEBI" id="CHEBI:456216"/>
        <dbReference type="EC" id="2.7.11.1"/>
    </reaction>
</comment>
<reference evidence="9 10" key="1">
    <citation type="submission" date="2013-06" db="EMBL/GenBank/DDBJ databases">
        <title>Rumen cellulosomics: divergent fiber-degrading strategies revealed by comparative genome-wide analysis of six Ruminococcal strains.</title>
        <authorList>
            <person name="Dassa B."/>
            <person name="Borovok I."/>
            <person name="Lamed R."/>
            <person name="Flint H."/>
            <person name="Yeoman C.J."/>
            <person name="White B."/>
            <person name="Bayer E.A."/>
        </authorList>
    </citation>
    <scope>NUCLEOTIDE SEQUENCE [LARGE SCALE GENOMIC DNA]</scope>
    <source>
        <strain evidence="9 10">SY3</strain>
    </source>
</reference>
<keyword evidence="4 7" id="KW-0418">Kinase</keyword>
<dbReference type="PANTHER" id="PTHR35526">
    <property type="entry name" value="ANTI-SIGMA-F FACTOR RSBW-RELATED"/>
    <property type="match status" value="1"/>
</dbReference>
<dbReference type="EC" id="2.7.11.1" evidence="7"/>
<dbReference type="NCBIfam" id="TIGR01925">
    <property type="entry name" value="spIIAB"/>
    <property type="match status" value="1"/>
</dbReference>
<evidence type="ECO:0000256" key="7">
    <source>
        <dbReference type="HAMAP-Rule" id="MF_00637"/>
    </source>
</evidence>
<proteinExistence type="inferred from homology"/>
<dbReference type="Gene3D" id="3.30.565.10">
    <property type="entry name" value="Histidine kinase-like ATPase, C-terminal domain"/>
    <property type="match status" value="1"/>
</dbReference>
<keyword evidence="10" id="KW-1185">Reference proteome</keyword>
<keyword evidence="2 7" id="KW-0808">Transferase</keyword>
<evidence type="ECO:0000256" key="6">
    <source>
        <dbReference type="ARBA" id="ARBA00022969"/>
    </source>
</evidence>
<dbReference type="Pfam" id="PF13581">
    <property type="entry name" value="HATPase_c_2"/>
    <property type="match status" value="1"/>
</dbReference>
<comment type="similarity">
    <text evidence="7">Belongs to the anti-sigma-factor family.</text>
</comment>
<dbReference type="GO" id="GO:0106310">
    <property type="term" value="F:protein serine kinase activity"/>
    <property type="evidence" value="ECO:0007669"/>
    <property type="project" value="RHEA"/>
</dbReference>
<dbReference type="GO" id="GO:0042174">
    <property type="term" value="P:negative regulation of sporulation resulting in formation of a cellular spore"/>
    <property type="evidence" value="ECO:0007669"/>
    <property type="project" value="InterPro"/>
</dbReference>
<keyword evidence="6 7" id="KW-0749">Sporulation</keyword>
<evidence type="ECO:0000256" key="2">
    <source>
        <dbReference type="ARBA" id="ARBA00022679"/>
    </source>
</evidence>
<dbReference type="InterPro" id="IPR010194">
    <property type="entry name" value="Anti-sigma_F"/>
</dbReference>
<dbReference type="GO" id="GO:0016989">
    <property type="term" value="F:sigma factor antagonist activity"/>
    <property type="evidence" value="ECO:0007669"/>
    <property type="project" value="InterPro"/>
</dbReference>
<keyword evidence="5 7" id="KW-0067">ATP-binding</keyword>
<organism evidence="9 10">
    <name type="scientific">Ruminococcus albus SY3</name>
    <dbReference type="NCBI Taxonomy" id="1341156"/>
    <lineage>
        <taxon>Bacteria</taxon>
        <taxon>Bacillati</taxon>
        <taxon>Bacillota</taxon>
        <taxon>Clostridia</taxon>
        <taxon>Eubacteriales</taxon>
        <taxon>Oscillospiraceae</taxon>
        <taxon>Ruminococcus</taxon>
    </lineage>
</organism>
<dbReference type="AlphaFoldDB" id="A0A011VZ31"/>
<comment type="catalytic activity">
    <reaction evidence="7">
        <text>L-seryl-[protein] + ATP = O-phospho-L-seryl-[protein] + ADP + H(+)</text>
        <dbReference type="Rhea" id="RHEA:17989"/>
        <dbReference type="Rhea" id="RHEA-COMP:9863"/>
        <dbReference type="Rhea" id="RHEA-COMP:11604"/>
        <dbReference type="ChEBI" id="CHEBI:15378"/>
        <dbReference type="ChEBI" id="CHEBI:29999"/>
        <dbReference type="ChEBI" id="CHEBI:30616"/>
        <dbReference type="ChEBI" id="CHEBI:83421"/>
        <dbReference type="ChEBI" id="CHEBI:456216"/>
        <dbReference type="EC" id="2.7.11.1"/>
    </reaction>
</comment>
<sequence>MSRPPLRPLNEMNLTFPALSENERFARLAVSGFLSVLDPNIAELSDIKTAVSEAVTNAIVHGYRDTAGEVMMQVRIFKDSRISIKIQDKGCGIPDVAQAMTPLYTTSPEEDRAGLGFTIMETFMEKVKVKSKPGKGTTVILERTVQGKKRL</sequence>
<keyword evidence="1 7" id="KW-0723">Serine/threonine-protein kinase</keyword>
<dbReference type="InterPro" id="IPR003594">
    <property type="entry name" value="HATPase_dom"/>
</dbReference>
<dbReference type="SUPFAM" id="SSF55874">
    <property type="entry name" value="ATPase domain of HSP90 chaperone/DNA topoisomerase II/histidine kinase"/>
    <property type="match status" value="1"/>
</dbReference>
<dbReference type="InterPro" id="IPR050267">
    <property type="entry name" value="Anti-sigma-factor_SerPK"/>
</dbReference>
<gene>
    <name evidence="7" type="primary">spoIIAB</name>
    <name evidence="9" type="ORF">RASY3_01740</name>
</gene>
<name>A0A011VZ31_RUMAL</name>
<keyword evidence="3 7" id="KW-0547">Nucleotide-binding</keyword>
<evidence type="ECO:0000256" key="1">
    <source>
        <dbReference type="ARBA" id="ARBA00022527"/>
    </source>
</evidence>
<dbReference type="Proteomes" id="UP000021369">
    <property type="component" value="Unassembled WGS sequence"/>
</dbReference>
<evidence type="ECO:0000313" key="10">
    <source>
        <dbReference type="Proteomes" id="UP000021369"/>
    </source>
</evidence>
<dbReference type="PATRIC" id="fig|1341156.4.peg.70"/>
<evidence type="ECO:0000313" key="9">
    <source>
        <dbReference type="EMBL" id="EXM40571.1"/>
    </source>
</evidence>
<dbReference type="GO" id="GO:0004674">
    <property type="term" value="F:protein serine/threonine kinase activity"/>
    <property type="evidence" value="ECO:0007669"/>
    <property type="project" value="UniProtKB-KW"/>
</dbReference>
<feature type="domain" description="Histidine kinase/HSP90-like ATPase" evidence="8">
    <location>
        <begin position="42"/>
        <end position="147"/>
    </location>
</feature>
<dbReference type="GO" id="GO:0030436">
    <property type="term" value="P:asexual sporulation"/>
    <property type="evidence" value="ECO:0007669"/>
    <property type="project" value="UniProtKB-UniRule"/>
</dbReference>
<evidence type="ECO:0000256" key="3">
    <source>
        <dbReference type="ARBA" id="ARBA00022741"/>
    </source>
</evidence>
<evidence type="ECO:0000259" key="8">
    <source>
        <dbReference type="SMART" id="SM00387"/>
    </source>
</evidence>
<evidence type="ECO:0000256" key="4">
    <source>
        <dbReference type="ARBA" id="ARBA00022777"/>
    </source>
</evidence>